<dbReference type="SUPFAM" id="SSF81653">
    <property type="entry name" value="Calcium ATPase, transduction domain A"/>
    <property type="match status" value="1"/>
</dbReference>
<gene>
    <name evidence="6" type="ORF">BST47_26430</name>
</gene>
<dbReference type="PANTHER" id="PTHR43520">
    <property type="entry name" value="ATP7, ISOFORM B"/>
    <property type="match status" value="1"/>
</dbReference>
<reference evidence="6 7" key="1">
    <citation type="submission" date="2017-02" db="EMBL/GenBank/DDBJ databases">
        <title>The new phylogeny of genus Mycobacterium.</title>
        <authorList>
            <person name="Tortoli E."/>
            <person name="Trovato A."/>
            <person name="Cirillo D.M."/>
        </authorList>
    </citation>
    <scope>NUCLEOTIDE SEQUENCE [LARGE SCALE GENOMIC DNA]</scope>
    <source>
        <strain evidence="6 7">DSM 44338</strain>
    </source>
</reference>
<comment type="subcellular location">
    <subcellularLocation>
        <location evidence="1">Membrane</location>
        <topology evidence="1">Multi-pass membrane protein</topology>
    </subcellularLocation>
</comment>
<keyword evidence="3" id="KW-1278">Translocase</keyword>
<dbReference type="AlphaFoldDB" id="A0A1X0JFG9"/>
<dbReference type="GO" id="GO:0016020">
    <property type="term" value="C:membrane"/>
    <property type="evidence" value="ECO:0007669"/>
    <property type="project" value="TreeGrafter"/>
</dbReference>
<name>A0A1X0JFG9_9MYCO</name>
<evidence type="ECO:0000313" key="6">
    <source>
        <dbReference type="EMBL" id="ORB61653.1"/>
    </source>
</evidence>
<comment type="caution">
    <text evidence="6">The sequence shown here is derived from an EMBL/GenBank/DDBJ whole genome shotgun (WGS) entry which is preliminary data.</text>
</comment>
<dbReference type="GO" id="GO:0043682">
    <property type="term" value="F:P-type divalent copper transporter activity"/>
    <property type="evidence" value="ECO:0007669"/>
    <property type="project" value="TreeGrafter"/>
</dbReference>
<dbReference type="Gene3D" id="2.70.150.10">
    <property type="entry name" value="Calcium-transporting ATPase, cytoplasmic transduction domain A"/>
    <property type="match status" value="1"/>
</dbReference>
<dbReference type="InterPro" id="IPR008250">
    <property type="entry name" value="ATPase_P-typ_transduc_dom_A_sf"/>
</dbReference>
<organism evidence="6 7">
    <name type="scientific">Mycolicibacterium tusciae</name>
    <dbReference type="NCBI Taxonomy" id="75922"/>
    <lineage>
        <taxon>Bacteria</taxon>
        <taxon>Bacillati</taxon>
        <taxon>Actinomycetota</taxon>
        <taxon>Actinomycetes</taxon>
        <taxon>Mycobacteriales</taxon>
        <taxon>Mycobacteriaceae</taxon>
        <taxon>Mycolicibacterium</taxon>
    </lineage>
</organism>
<feature type="region of interest" description="Disordered" evidence="4">
    <location>
        <begin position="85"/>
        <end position="112"/>
    </location>
</feature>
<evidence type="ECO:0000256" key="4">
    <source>
        <dbReference type="SAM" id="MobiDB-lite"/>
    </source>
</evidence>
<feature type="compositionally biased region" description="Basic and acidic residues" evidence="4">
    <location>
        <begin position="89"/>
        <end position="102"/>
    </location>
</feature>
<dbReference type="STRING" id="75922.BST47_26430"/>
<evidence type="ECO:0000259" key="5">
    <source>
        <dbReference type="Pfam" id="PF00122"/>
    </source>
</evidence>
<dbReference type="GO" id="GO:0005507">
    <property type="term" value="F:copper ion binding"/>
    <property type="evidence" value="ECO:0007669"/>
    <property type="project" value="TreeGrafter"/>
</dbReference>
<protein>
    <recommendedName>
        <fullName evidence="5">P-type ATPase A domain-containing protein</fullName>
    </recommendedName>
</protein>
<sequence length="199" mass="20250">MGDLVGLLEARAKAGTGEAIRALLGLHARAARILRDGQEDEIPIDEVVVGDEILIRPGEKIPVDAAVLAGQSAVDESVVYRLPAGAGGQDRRGHDAGADHPHGAAGTGVQGSDPAAGRCNVCVLRAGRHRDRDCHLRGLVRGRPGPRIDAGLVSAVAVLIIACPCALGSGDPARAAVAITRQVGVPASACRGTARAQGR</sequence>
<evidence type="ECO:0000256" key="3">
    <source>
        <dbReference type="ARBA" id="ARBA00022967"/>
    </source>
</evidence>
<dbReference type="GO" id="GO:0055070">
    <property type="term" value="P:copper ion homeostasis"/>
    <property type="evidence" value="ECO:0007669"/>
    <property type="project" value="TreeGrafter"/>
</dbReference>
<dbReference type="InterPro" id="IPR059000">
    <property type="entry name" value="ATPase_P-type_domA"/>
</dbReference>
<dbReference type="PANTHER" id="PTHR43520:SF8">
    <property type="entry name" value="P-TYPE CU(+) TRANSPORTER"/>
    <property type="match status" value="1"/>
</dbReference>
<keyword evidence="7" id="KW-1185">Reference proteome</keyword>
<dbReference type="EMBL" id="MVIM01000021">
    <property type="protein sequence ID" value="ORB61653.1"/>
    <property type="molecule type" value="Genomic_DNA"/>
</dbReference>
<feature type="domain" description="P-type ATPase A" evidence="5">
    <location>
        <begin position="27"/>
        <end position="78"/>
    </location>
</feature>
<proteinExistence type="predicted"/>
<dbReference type="Proteomes" id="UP000192411">
    <property type="component" value="Unassembled WGS sequence"/>
</dbReference>
<evidence type="ECO:0000256" key="2">
    <source>
        <dbReference type="ARBA" id="ARBA00022723"/>
    </source>
</evidence>
<dbReference type="Pfam" id="PF00122">
    <property type="entry name" value="E1-E2_ATPase"/>
    <property type="match status" value="1"/>
</dbReference>
<evidence type="ECO:0000313" key="7">
    <source>
        <dbReference type="Proteomes" id="UP000192411"/>
    </source>
</evidence>
<evidence type="ECO:0000256" key="1">
    <source>
        <dbReference type="ARBA" id="ARBA00004141"/>
    </source>
</evidence>
<keyword evidence="2" id="KW-0479">Metal-binding</keyword>
<accession>A0A1X0JFG9</accession>